<sequence length="210" mass="24218">MENISSLRKKVENVKLTLIKDQKKFEELQAQMANSTCDLTCFKDSRELEVFKQKIESSQSALSSRLDTLHQGQITPKILHMQVTHTIPITIQQTFILHLLFRLLPLSSKRECILILRGLKDMWRELKLQVHSGLIFDKIVIQLLALQLHVRILTSTNNLTLPSDSPYLITLEEVSLKFLYDENIQHAFETICQQKACQYGVERKTVSVGD</sequence>
<dbReference type="VEuPathDB" id="FungiDB:VP01_3103g1"/>
<organism evidence="1 2">
    <name type="scientific">Puccinia sorghi</name>
    <dbReference type="NCBI Taxonomy" id="27349"/>
    <lineage>
        <taxon>Eukaryota</taxon>
        <taxon>Fungi</taxon>
        <taxon>Dikarya</taxon>
        <taxon>Basidiomycota</taxon>
        <taxon>Pucciniomycotina</taxon>
        <taxon>Pucciniomycetes</taxon>
        <taxon>Pucciniales</taxon>
        <taxon>Pucciniaceae</taxon>
        <taxon>Puccinia</taxon>
    </lineage>
</organism>
<dbReference type="EMBL" id="LAVV01008062">
    <property type="protein sequence ID" value="KNZ53898.1"/>
    <property type="molecule type" value="Genomic_DNA"/>
</dbReference>
<evidence type="ECO:0000313" key="2">
    <source>
        <dbReference type="Proteomes" id="UP000037035"/>
    </source>
</evidence>
<accession>A0A0L6UZE4</accession>
<reference evidence="1 2" key="1">
    <citation type="submission" date="2015-08" db="EMBL/GenBank/DDBJ databases">
        <title>Next Generation Sequencing and Analysis of the Genome of Puccinia sorghi L Schw, the Causal Agent of Maize Common Rust.</title>
        <authorList>
            <person name="Rochi L."/>
            <person name="Burguener G."/>
            <person name="Darino M."/>
            <person name="Turjanski A."/>
            <person name="Kreff E."/>
            <person name="Dieguez M.J."/>
            <person name="Sacco F."/>
        </authorList>
    </citation>
    <scope>NUCLEOTIDE SEQUENCE [LARGE SCALE GENOMIC DNA]</scope>
    <source>
        <strain evidence="1 2">RO10H11247</strain>
    </source>
</reference>
<dbReference type="Proteomes" id="UP000037035">
    <property type="component" value="Unassembled WGS sequence"/>
</dbReference>
<gene>
    <name evidence="1" type="ORF">VP01_3103g1</name>
</gene>
<evidence type="ECO:0000313" key="1">
    <source>
        <dbReference type="EMBL" id="KNZ53898.1"/>
    </source>
</evidence>
<dbReference type="AlphaFoldDB" id="A0A0L6UZE4"/>
<keyword evidence="2" id="KW-1185">Reference proteome</keyword>
<proteinExistence type="predicted"/>
<protein>
    <submittedName>
        <fullName evidence="1">Uncharacterized protein</fullName>
    </submittedName>
</protein>
<name>A0A0L6UZE4_9BASI</name>
<comment type="caution">
    <text evidence="1">The sequence shown here is derived from an EMBL/GenBank/DDBJ whole genome shotgun (WGS) entry which is preliminary data.</text>
</comment>